<dbReference type="AlphaFoldDB" id="A0AAV9XKB6"/>
<dbReference type="EMBL" id="JAVHJO010000002">
    <property type="protein sequence ID" value="KAK6542574.1"/>
    <property type="molecule type" value="Genomic_DNA"/>
</dbReference>
<dbReference type="GO" id="GO:0005829">
    <property type="term" value="C:cytosol"/>
    <property type="evidence" value="ECO:0007669"/>
    <property type="project" value="TreeGrafter"/>
</dbReference>
<keyword evidence="3" id="KW-0206">Cytoskeleton</keyword>
<dbReference type="GO" id="GO:0007023">
    <property type="term" value="P:post-chaperonin tubulin folding pathway"/>
    <property type="evidence" value="ECO:0007669"/>
    <property type="project" value="UniProtKB-UniRule"/>
</dbReference>
<dbReference type="GO" id="GO:0048487">
    <property type="term" value="F:beta-tubulin binding"/>
    <property type="evidence" value="ECO:0007669"/>
    <property type="project" value="InterPro"/>
</dbReference>
<dbReference type="GO" id="GO:0007021">
    <property type="term" value="P:tubulin complex assembly"/>
    <property type="evidence" value="ECO:0007669"/>
    <property type="project" value="UniProtKB-UniRule"/>
</dbReference>
<keyword evidence="2 3" id="KW-0143">Chaperone</keyword>
<gene>
    <name evidence="4" type="ORF">TWF694_006522</name>
</gene>
<accession>A0AAV9XKB6</accession>
<comment type="subcellular location">
    <subcellularLocation>
        <location evidence="3">Cytoplasm</location>
        <location evidence="3">Cytoskeleton</location>
    </subcellularLocation>
</comment>
<dbReference type="InterPro" id="IPR036126">
    <property type="entry name" value="TBCA_sf"/>
</dbReference>
<evidence type="ECO:0000256" key="2">
    <source>
        <dbReference type="ARBA" id="ARBA00023186"/>
    </source>
</evidence>
<organism evidence="4 5">
    <name type="scientific">Orbilia ellipsospora</name>
    <dbReference type="NCBI Taxonomy" id="2528407"/>
    <lineage>
        <taxon>Eukaryota</taxon>
        <taxon>Fungi</taxon>
        <taxon>Dikarya</taxon>
        <taxon>Ascomycota</taxon>
        <taxon>Pezizomycotina</taxon>
        <taxon>Orbiliomycetes</taxon>
        <taxon>Orbiliales</taxon>
        <taxon>Orbiliaceae</taxon>
        <taxon>Orbilia</taxon>
    </lineage>
</organism>
<proteinExistence type="inferred from homology"/>
<evidence type="ECO:0000256" key="3">
    <source>
        <dbReference type="RuleBase" id="RU364030"/>
    </source>
</evidence>
<dbReference type="PANTHER" id="PTHR21500">
    <property type="entry name" value="TUBULIN-SPECIFIC CHAPERONE A"/>
    <property type="match status" value="1"/>
</dbReference>
<dbReference type="InterPro" id="IPR004226">
    <property type="entry name" value="TBCA"/>
</dbReference>
<keyword evidence="5" id="KW-1185">Reference proteome</keyword>
<comment type="similarity">
    <text evidence="1 3">Belongs to the TBCA family.</text>
</comment>
<comment type="subunit">
    <text evidence="3">Supercomplex made of cofactors A to E. Cofactors A and D function by capturing and stabilizing tubulin in a quasi-native conformation. Cofactor E binds to the cofactor D-tubulin complex; interaction with cofactor C then causes the release of tubulin polypeptides that are committed to the native state.</text>
</comment>
<evidence type="ECO:0000256" key="1">
    <source>
        <dbReference type="ARBA" id="ARBA00006806"/>
    </source>
</evidence>
<sequence>MPPPSSLKIKTSSVTRLIKEEQTYHTELDMHVSKLNRMEAENADFYEIKTQKAVINDTKQMIPTLREKLENAVEALRLELELHDDETDETKAAKLAIEEGEKVYEGRPSDGSALFTDVS</sequence>
<comment type="caution">
    <text evidence="4">The sequence shown here is derived from an EMBL/GenBank/DDBJ whole genome shotgun (WGS) entry which is preliminary data.</text>
</comment>
<evidence type="ECO:0000313" key="5">
    <source>
        <dbReference type="Proteomes" id="UP001365542"/>
    </source>
</evidence>
<evidence type="ECO:0000313" key="4">
    <source>
        <dbReference type="EMBL" id="KAK6542574.1"/>
    </source>
</evidence>
<dbReference type="SUPFAM" id="SSF46988">
    <property type="entry name" value="Tubulin chaperone cofactor A"/>
    <property type="match status" value="1"/>
</dbReference>
<dbReference type="Pfam" id="PF02970">
    <property type="entry name" value="TBCA"/>
    <property type="match status" value="1"/>
</dbReference>
<protein>
    <recommendedName>
        <fullName evidence="3">Tubulin-specific chaperone A</fullName>
    </recommendedName>
</protein>
<keyword evidence="3" id="KW-0493">Microtubule</keyword>
<dbReference type="PANTHER" id="PTHR21500:SF0">
    <property type="entry name" value="TUBULIN-SPECIFIC CHAPERONE A"/>
    <property type="match status" value="1"/>
</dbReference>
<dbReference type="Gene3D" id="1.20.58.90">
    <property type="match status" value="1"/>
</dbReference>
<name>A0AAV9XKB6_9PEZI</name>
<dbReference type="Proteomes" id="UP001365542">
    <property type="component" value="Unassembled WGS sequence"/>
</dbReference>
<reference evidence="4 5" key="1">
    <citation type="submission" date="2019-10" db="EMBL/GenBank/DDBJ databases">
        <authorList>
            <person name="Palmer J.M."/>
        </authorList>
    </citation>
    <scope>NUCLEOTIDE SEQUENCE [LARGE SCALE GENOMIC DNA]</scope>
    <source>
        <strain evidence="4 5">TWF694</strain>
    </source>
</reference>
<keyword evidence="3" id="KW-0963">Cytoplasm</keyword>
<dbReference type="GO" id="GO:0005874">
    <property type="term" value="C:microtubule"/>
    <property type="evidence" value="ECO:0007669"/>
    <property type="project" value="UniProtKB-KW"/>
</dbReference>